<evidence type="ECO:0000313" key="3">
    <source>
        <dbReference type="EMBL" id="CTQ86499.1"/>
    </source>
</evidence>
<keyword evidence="1" id="KW-1133">Transmembrane helix</keyword>
<dbReference type="AlphaFoldDB" id="A0A0K3AR25"/>
<dbReference type="eggNOG" id="ENOG502T0FR">
    <property type="taxonomic scope" value="Eukaryota"/>
</dbReference>
<dbReference type="AGR" id="WB:WBGene00019425"/>
<dbReference type="CTD" id="187044"/>
<dbReference type="STRING" id="6239.K06A1.2a.1"/>
<sequence length="480" mass="55020">MLKVIVFVLCSLSLSSGSSNQCINNQNGNNQCTSDICFSHFHATSEGDIERFDCSQKPSKLSTLSCAVLLNKTDESSVCLGDARDTHCCCTSSSSPKICAPEKRKMAELTQLWTMSQVWWLVFGHVGLSCVVLLLVTFYMKSVKYLPKYNIVIPEESRMTTILWAKSLFLLLSLVTIYFPFRKVCMKHPKGVFTTPRHFLYQIFDAGIGPSLYFSFPLIFFIFDFSLFIYVKDRKYINKFGALFLAIFKLITVPIFVYECFLSTVCLWHKDHEPGYCRLNGAIWQFMLSHFFILVYHMLLVIQTYLLSKLKPNIDPIPRISEETPSQVAPTILSTQSGETRIESEFNEMTYIHPRPFHVPRLGLSILNVKNNRNNDWLALRALLSTTGFYKLYPSKFLIPPGKEISIEVEQCTRAESPTLNHNILIEWFPLDSTPPTGDLQRLWSKPYLVPQSHWQYFVLPVYVDDSVTSYSPSHVSSVE</sequence>
<reference evidence="3 4" key="1">
    <citation type="journal article" date="1998" name="Science">
        <title>Genome sequence of the nematode C. elegans: a platform for investigating biology.</title>
        <authorList>
            <consortium name="The C. elegans sequencing consortium"/>
            <person name="Sulson J.E."/>
            <person name="Waterston R."/>
        </authorList>
    </citation>
    <scope>NUCLEOTIDE SEQUENCE [LARGE SCALE GENOMIC DNA]</scope>
    <source>
        <strain evidence="3 4">Bristol N2</strain>
    </source>
</reference>
<dbReference type="KEGG" id="cel:CELE_K06A1.2"/>
<evidence type="ECO:0000256" key="2">
    <source>
        <dbReference type="SAM" id="SignalP"/>
    </source>
</evidence>
<dbReference type="FunCoup" id="A0A0K3AR25">
    <property type="interactions" value="40"/>
</dbReference>
<dbReference type="EMBL" id="BX284602">
    <property type="protein sequence ID" value="CTQ86499.1"/>
    <property type="molecule type" value="Genomic_DNA"/>
</dbReference>
<gene>
    <name evidence="3" type="ORF">CELE_K06A1.2</name>
    <name evidence="3 5" type="ORF">K06A1.2</name>
</gene>
<dbReference type="GeneID" id="187044"/>
<protein>
    <submittedName>
        <fullName evidence="3">Transmembrane protein</fullName>
    </submittedName>
</protein>
<feature type="transmembrane region" description="Helical" evidence="1">
    <location>
        <begin position="212"/>
        <end position="231"/>
    </location>
</feature>
<dbReference type="ExpressionAtlas" id="A0A0K3AR25">
    <property type="expression patterns" value="differential"/>
</dbReference>
<feature type="transmembrane region" description="Helical" evidence="1">
    <location>
        <begin position="161"/>
        <end position="181"/>
    </location>
</feature>
<feature type="chain" id="PRO_5005494022" evidence="2">
    <location>
        <begin position="18"/>
        <end position="480"/>
    </location>
</feature>
<name>A0A0K3AR25_CAEEL</name>
<dbReference type="OMA" id="WVAIRIL"/>
<dbReference type="SMR" id="A0A0K3AR25"/>
<keyword evidence="4" id="KW-1185">Reference proteome</keyword>
<proteinExistence type="predicted"/>
<feature type="signal peptide" evidence="2">
    <location>
        <begin position="1"/>
        <end position="17"/>
    </location>
</feature>
<keyword evidence="2" id="KW-0732">Signal</keyword>
<feature type="transmembrane region" description="Helical" evidence="1">
    <location>
        <begin position="243"/>
        <end position="270"/>
    </location>
</feature>
<dbReference type="Bgee" id="WBGene00019425">
    <property type="expression patterns" value="Expressed in larva and 1 other cell type or tissue"/>
</dbReference>
<evidence type="ECO:0000256" key="1">
    <source>
        <dbReference type="SAM" id="Phobius"/>
    </source>
</evidence>
<organism evidence="3 4">
    <name type="scientific">Caenorhabditis elegans</name>
    <dbReference type="NCBI Taxonomy" id="6239"/>
    <lineage>
        <taxon>Eukaryota</taxon>
        <taxon>Metazoa</taxon>
        <taxon>Ecdysozoa</taxon>
        <taxon>Nematoda</taxon>
        <taxon>Chromadorea</taxon>
        <taxon>Rhabditida</taxon>
        <taxon>Rhabditina</taxon>
        <taxon>Rhabditomorpha</taxon>
        <taxon>Rhabditoidea</taxon>
        <taxon>Rhabditidae</taxon>
        <taxon>Peloderinae</taxon>
        <taxon>Caenorhabditis</taxon>
    </lineage>
</organism>
<dbReference type="Proteomes" id="UP000001940">
    <property type="component" value="Chromosome II"/>
</dbReference>
<evidence type="ECO:0000313" key="5">
    <source>
        <dbReference type="WormBase" id="K06A1.2a"/>
    </source>
</evidence>
<feature type="transmembrane region" description="Helical" evidence="1">
    <location>
        <begin position="118"/>
        <end position="140"/>
    </location>
</feature>
<keyword evidence="1" id="KW-0472">Membrane</keyword>
<dbReference type="WormBase" id="K06A1.2a">
    <property type="protein sequence ID" value="CE50414"/>
    <property type="gene ID" value="WBGene00019425"/>
</dbReference>
<keyword evidence="1 3" id="KW-0812">Transmembrane</keyword>
<dbReference type="RefSeq" id="NP_001300560.1">
    <property type="nucleotide sequence ID" value="NM_001313631.1"/>
</dbReference>
<dbReference type="InParanoid" id="A0A0K3AR25"/>
<feature type="transmembrane region" description="Helical" evidence="1">
    <location>
        <begin position="282"/>
        <end position="302"/>
    </location>
</feature>
<accession>A0A0K3AR25</accession>
<dbReference type="OrthoDB" id="5839337at2759"/>
<evidence type="ECO:0000313" key="4">
    <source>
        <dbReference type="Proteomes" id="UP000001940"/>
    </source>
</evidence>